<evidence type="ECO:0000256" key="11">
    <source>
        <dbReference type="ARBA" id="ARBA00023163"/>
    </source>
</evidence>
<dbReference type="AlphaFoldDB" id="A0A545SZA2"/>
<keyword evidence="18" id="KW-1185">Reference proteome</keyword>
<dbReference type="GO" id="GO:0005737">
    <property type="term" value="C:cytoplasm"/>
    <property type="evidence" value="ECO:0007669"/>
    <property type="project" value="TreeGrafter"/>
</dbReference>
<feature type="region of interest" description="Disordered" evidence="15">
    <location>
        <begin position="428"/>
        <end position="468"/>
    </location>
</feature>
<evidence type="ECO:0000256" key="2">
    <source>
        <dbReference type="ARBA" id="ARBA00022515"/>
    </source>
</evidence>
<dbReference type="PROSITE" id="PS50880">
    <property type="entry name" value="TOPRIM"/>
    <property type="match status" value="1"/>
</dbReference>
<comment type="function">
    <text evidence="12 13">RNA polymerase that catalyzes the synthesis of short RNA molecules used as primers for DNA polymerase during DNA replication.</text>
</comment>
<accession>A0A545SZA2</accession>
<dbReference type="InterPro" id="IPR030846">
    <property type="entry name" value="DnaG_bac"/>
</dbReference>
<evidence type="ECO:0000256" key="6">
    <source>
        <dbReference type="ARBA" id="ARBA00022723"/>
    </source>
</evidence>
<evidence type="ECO:0000256" key="7">
    <source>
        <dbReference type="ARBA" id="ARBA00022771"/>
    </source>
</evidence>
<name>A0A545SZA2_9PROT</name>
<keyword evidence="11 12" id="KW-0804">Transcription</keyword>
<dbReference type="Gene3D" id="3.90.980.10">
    <property type="entry name" value="DNA primase, catalytic core, N-terminal domain"/>
    <property type="match status" value="1"/>
</dbReference>
<dbReference type="InterPro" id="IPR019475">
    <property type="entry name" value="DNA_primase_DnaB-bd"/>
</dbReference>
<evidence type="ECO:0000256" key="9">
    <source>
        <dbReference type="ARBA" id="ARBA00022842"/>
    </source>
</evidence>
<keyword evidence="4 12" id="KW-0548">Nucleotidyltransferase</keyword>
<dbReference type="InterPro" id="IPR036977">
    <property type="entry name" value="DNA_primase_Znf_CHC2"/>
</dbReference>
<keyword evidence="10 12" id="KW-0238">DNA-binding</keyword>
<comment type="catalytic activity">
    <reaction evidence="12">
        <text>ssDNA + n NTP = ssDNA/pppN(pN)n-1 hybrid + (n-1) diphosphate.</text>
        <dbReference type="EC" id="2.7.7.101"/>
    </reaction>
</comment>
<dbReference type="HAMAP" id="MF_00974">
    <property type="entry name" value="DNA_primase_DnaG"/>
    <property type="match status" value="1"/>
</dbReference>
<dbReference type="Gene3D" id="3.40.1360.10">
    <property type="match status" value="1"/>
</dbReference>
<comment type="caution">
    <text evidence="17">The sequence shown here is derived from an EMBL/GenBank/DDBJ whole genome shotgun (WGS) entry which is preliminary data.</text>
</comment>
<keyword evidence="9" id="KW-0460">Magnesium</keyword>
<comment type="cofactor">
    <cofactor evidence="12 13 14">
        <name>Zn(2+)</name>
        <dbReference type="ChEBI" id="CHEBI:29105"/>
    </cofactor>
    <text evidence="12 13 14">Binds 1 zinc ion per monomer.</text>
</comment>
<evidence type="ECO:0000259" key="16">
    <source>
        <dbReference type="PROSITE" id="PS50880"/>
    </source>
</evidence>
<dbReference type="GO" id="GO:0006269">
    <property type="term" value="P:DNA replication, synthesis of primer"/>
    <property type="evidence" value="ECO:0007669"/>
    <property type="project" value="UniProtKB-UniRule"/>
</dbReference>
<dbReference type="Gene3D" id="3.90.580.10">
    <property type="entry name" value="Zinc finger, CHC2-type domain"/>
    <property type="match status" value="1"/>
</dbReference>
<evidence type="ECO:0000256" key="10">
    <source>
        <dbReference type="ARBA" id="ARBA00023125"/>
    </source>
</evidence>
<keyword evidence="7 12" id="KW-0863">Zinc-finger</keyword>
<feature type="zinc finger region" description="CHC2-type" evidence="12 14">
    <location>
        <begin position="38"/>
        <end position="62"/>
    </location>
</feature>
<feature type="domain" description="Toprim" evidence="16">
    <location>
        <begin position="263"/>
        <end position="345"/>
    </location>
</feature>
<comment type="domain">
    <text evidence="12">Contains an N-terminal zinc-binding domain, a central core domain that contains the primase activity, and a C-terminal DnaB-binding domain.</text>
</comment>
<dbReference type="SUPFAM" id="SSF57783">
    <property type="entry name" value="Zinc beta-ribbon"/>
    <property type="match status" value="1"/>
</dbReference>
<dbReference type="SMART" id="SM00400">
    <property type="entry name" value="ZnF_CHCC"/>
    <property type="match status" value="1"/>
</dbReference>
<dbReference type="InterPro" id="IPR037068">
    <property type="entry name" value="DNA_primase_core_N_sf"/>
</dbReference>
<evidence type="ECO:0000313" key="17">
    <source>
        <dbReference type="EMBL" id="TQV70249.1"/>
    </source>
</evidence>
<dbReference type="InterPro" id="IPR034151">
    <property type="entry name" value="TOPRIM_DnaG_bac"/>
</dbReference>
<dbReference type="GO" id="GO:1990077">
    <property type="term" value="C:primosome complex"/>
    <property type="evidence" value="ECO:0007669"/>
    <property type="project" value="UniProtKB-KW"/>
</dbReference>
<keyword evidence="1 12" id="KW-0240">DNA-directed RNA polymerase</keyword>
<evidence type="ECO:0000256" key="4">
    <source>
        <dbReference type="ARBA" id="ARBA00022695"/>
    </source>
</evidence>
<dbReference type="Pfam" id="PF10410">
    <property type="entry name" value="DnaB_bind"/>
    <property type="match status" value="1"/>
</dbReference>
<comment type="subunit">
    <text evidence="12">Monomer. Interacts with DnaB.</text>
</comment>
<keyword evidence="6 12" id="KW-0479">Metal-binding</keyword>
<dbReference type="GO" id="GO:0003899">
    <property type="term" value="F:DNA-directed RNA polymerase activity"/>
    <property type="evidence" value="ECO:0007669"/>
    <property type="project" value="UniProtKB-UniRule"/>
</dbReference>
<dbReference type="GO" id="GO:0003677">
    <property type="term" value="F:DNA binding"/>
    <property type="evidence" value="ECO:0007669"/>
    <property type="project" value="UniProtKB-KW"/>
</dbReference>
<keyword evidence="3 12" id="KW-0808">Transferase</keyword>
<keyword evidence="2 12" id="KW-0639">Primosome</keyword>
<dbReference type="SMART" id="SM00493">
    <property type="entry name" value="TOPRIM"/>
    <property type="match status" value="1"/>
</dbReference>
<dbReference type="InterPro" id="IPR050219">
    <property type="entry name" value="DnaG_primase"/>
</dbReference>
<sequence length="650" mass="71061">MSLSTEFLDEIRARVSLAGVVGRKVKLVKRGREHSGLCPFHNEKSPSFTVSEDKGFFHCFGCGAHGDVIGFVMRTEGLAFPEAAEKLANEAGLQMPVSTPMDREAAQRRADLYEVLDAATGWFQEQLHASGGEEARAYLERRGLSPETTALFRLGLAPDSRGALRKAMNARGYDDDQLVDAGLMKRPDSDEGSPRSSQSLRDYFFNRITFPITDRRGRVIAFGGRALGDSKAKYLNSPETTMFHKGRVLYNMARARQAAHDTGEVIVVEGYMDVIALAQAGFPAAVAPLGTAVTEEQIEELWRMAPRPTMCLDGDAAGQRAGFRAATRALPMLKPGCSLGFAVLPPNEDPDSLVNSRGAAAFRQVLDSAQPLAEVVWRMTLGDKPMTSPEDRAALRVELRKTVAQIADPDLKAEYGREMDQRVQQAFGGNFSGGGGGARHRDRGGKYGGAGKYGRGGSWDKSSGRRRGWGDQATTMRIGALQSPEFLRRRQDQVLLATLVNHPKVLLDYAEDLALLRLEAQDLDHFRQALLDLVAREPDLDSDALKCHLSEQGYSGLLGELLSSDVYVHGKFARPATDSLAAREGIGHVLAVFRERQAAEDTEEAARQLAVDMSEDHLARVRARQELGQEDEGRTIDLDRFAAAGSSDLD</sequence>
<keyword evidence="8 12" id="KW-0862">Zinc</keyword>
<dbReference type="FunFam" id="3.40.1360.10:FF:000002">
    <property type="entry name" value="DNA primase"/>
    <property type="match status" value="1"/>
</dbReference>
<gene>
    <name evidence="12" type="primary">dnaG</name>
    <name evidence="17" type="ORF">FKG95_28130</name>
</gene>
<dbReference type="Pfam" id="PF08275">
    <property type="entry name" value="DNAG_N"/>
    <property type="match status" value="1"/>
</dbReference>
<dbReference type="NCBIfam" id="TIGR01391">
    <property type="entry name" value="dnaG"/>
    <property type="match status" value="1"/>
</dbReference>
<dbReference type="RefSeq" id="WP_142899800.1">
    <property type="nucleotide sequence ID" value="NZ_ML660069.1"/>
</dbReference>
<organism evidence="17 18">
    <name type="scientific">Denitrobaculum tricleocarpae</name>
    <dbReference type="NCBI Taxonomy" id="2591009"/>
    <lineage>
        <taxon>Bacteria</taxon>
        <taxon>Pseudomonadati</taxon>
        <taxon>Pseudomonadota</taxon>
        <taxon>Alphaproteobacteria</taxon>
        <taxon>Rhodospirillales</taxon>
        <taxon>Rhodospirillaceae</taxon>
        <taxon>Denitrobaculum</taxon>
    </lineage>
</organism>
<dbReference type="InterPro" id="IPR006295">
    <property type="entry name" value="DNA_primase_DnaG"/>
</dbReference>
<dbReference type="InterPro" id="IPR013264">
    <property type="entry name" value="DNAG_N"/>
</dbReference>
<dbReference type="CDD" id="cd03364">
    <property type="entry name" value="TOPRIM_DnaG_primases"/>
    <property type="match status" value="1"/>
</dbReference>
<dbReference type="GO" id="GO:0000428">
    <property type="term" value="C:DNA-directed RNA polymerase complex"/>
    <property type="evidence" value="ECO:0007669"/>
    <property type="project" value="UniProtKB-KW"/>
</dbReference>
<evidence type="ECO:0000256" key="1">
    <source>
        <dbReference type="ARBA" id="ARBA00022478"/>
    </source>
</evidence>
<dbReference type="PIRSF" id="PIRSF002811">
    <property type="entry name" value="DnaG"/>
    <property type="match status" value="1"/>
</dbReference>
<evidence type="ECO:0000256" key="14">
    <source>
        <dbReference type="PIRSR" id="PIRSR002811-1"/>
    </source>
</evidence>
<evidence type="ECO:0000256" key="8">
    <source>
        <dbReference type="ARBA" id="ARBA00022833"/>
    </source>
</evidence>
<dbReference type="EMBL" id="VHSH01000018">
    <property type="protein sequence ID" value="TQV70249.1"/>
    <property type="molecule type" value="Genomic_DNA"/>
</dbReference>
<dbReference type="SUPFAM" id="SSF56731">
    <property type="entry name" value="DNA primase core"/>
    <property type="match status" value="1"/>
</dbReference>
<dbReference type="FunFam" id="3.90.580.10:FF:000001">
    <property type="entry name" value="DNA primase"/>
    <property type="match status" value="1"/>
</dbReference>
<dbReference type="PANTHER" id="PTHR30313">
    <property type="entry name" value="DNA PRIMASE"/>
    <property type="match status" value="1"/>
</dbReference>
<dbReference type="Proteomes" id="UP000315252">
    <property type="component" value="Unassembled WGS sequence"/>
</dbReference>
<protein>
    <recommendedName>
        <fullName evidence="12 13">DNA primase</fullName>
        <ecNumber evidence="12">2.7.7.101</ecNumber>
    </recommendedName>
</protein>
<evidence type="ECO:0000256" key="13">
    <source>
        <dbReference type="PIRNR" id="PIRNR002811"/>
    </source>
</evidence>
<dbReference type="Pfam" id="PF13662">
    <property type="entry name" value="Toprim_4"/>
    <property type="match status" value="1"/>
</dbReference>
<proteinExistence type="inferred from homology"/>
<feature type="compositionally biased region" description="Gly residues" evidence="15">
    <location>
        <begin position="446"/>
        <end position="457"/>
    </location>
</feature>
<evidence type="ECO:0000256" key="15">
    <source>
        <dbReference type="SAM" id="MobiDB-lite"/>
    </source>
</evidence>
<reference evidence="17 18" key="1">
    <citation type="submission" date="2019-06" db="EMBL/GenBank/DDBJ databases">
        <title>Whole genome sequence for Rhodospirillaceae sp. R148.</title>
        <authorList>
            <person name="Wang G."/>
        </authorList>
    </citation>
    <scope>NUCLEOTIDE SEQUENCE [LARGE SCALE GENOMIC DNA]</scope>
    <source>
        <strain evidence="17 18">R148</strain>
    </source>
</reference>
<dbReference type="InterPro" id="IPR006171">
    <property type="entry name" value="TOPRIM_dom"/>
</dbReference>
<dbReference type="Pfam" id="PF01807">
    <property type="entry name" value="Zn_ribbon_DnaG"/>
    <property type="match status" value="1"/>
</dbReference>
<dbReference type="InterPro" id="IPR002694">
    <property type="entry name" value="Znf_CHC2"/>
</dbReference>
<dbReference type="EC" id="2.7.7.101" evidence="12"/>
<dbReference type="GO" id="GO:0008270">
    <property type="term" value="F:zinc ion binding"/>
    <property type="evidence" value="ECO:0007669"/>
    <property type="project" value="UniProtKB-UniRule"/>
</dbReference>
<evidence type="ECO:0000256" key="12">
    <source>
        <dbReference type="HAMAP-Rule" id="MF_00974"/>
    </source>
</evidence>
<dbReference type="PANTHER" id="PTHR30313:SF2">
    <property type="entry name" value="DNA PRIMASE"/>
    <property type="match status" value="1"/>
</dbReference>
<evidence type="ECO:0000256" key="3">
    <source>
        <dbReference type="ARBA" id="ARBA00022679"/>
    </source>
</evidence>
<evidence type="ECO:0000313" key="18">
    <source>
        <dbReference type="Proteomes" id="UP000315252"/>
    </source>
</evidence>
<comment type="similarity">
    <text evidence="12 13">Belongs to the DnaG primase family.</text>
</comment>
<dbReference type="OrthoDB" id="9803773at2"/>
<evidence type="ECO:0000256" key="5">
    <source>
        <dbReference type="ARBA" id="ARBA00022705"/>
    </source>
</evidence>
<keyword evidence="5 12" id="KW-0235">DNA replication</keyword>